<proteinExistence type="predicted"/>
<name>A0A8S9PSZ1_BRACR</name>
<accession>A0A8S9PSZ1</accession>
<dbReference type="EMBL" id="QGKX02001347">
    <property type="protein sequence ID" value="KAF3521706.1"/>
    <property type="molecule type" value="Genomic_DNA"/>
</dbReference>
<dbReference type="Proteomes" id="UP000712600">
    <property type="component" value="Unassembled WGS sequence"/>
</dbReference>
<organism evidence="1 2">
    <name type="scientific">Brassica cretica</name>
    <name type="common">Mustard</name>
    <dbReference type="NCBI Taxonomy" id="69181"/>
    <lineage>
        <taxon>Eukaryota</taxon>
        <taxon>Viridiplantae</taxon>
        <taxon>Streptophyta</taxon>
        <taxon>Embryophyta</taxon>
        <taxon>Tracheophyta</taxon>
        <taxon>Spermatophyta</taxon>
        <taxon>Magnoliopsida</taxon>
        <taxon>eudicotyledons</taxon>
        <taxon>Gunneridae</taxon>
        <taxon>Pentapetalae</taxon>
        <taxon>rosids</taxon>
        <taxon>malvids</taxon>
        <taxon>Brassicales</taxon>
        <taxon>Brassicaceae</taxon>
        <taxon>Brassiceae</taxon>
        <taxon>Brassica</taxon>
    </lineage>
</organism>
<protein>
    <submittedName>
        <fullName evidence="1">Uncharacterized protein</fullName>
    </submittedName>
</protein>
<sequence length="194" mass="21971">MSDCLNAQLCRDGPACISVSGNLAELLDEELVMSSVEPKVAVATNINPKLVGGDHFHVTHLLVRFLTDNYFHFRWCLIQSVPEIKSKRGKKAFYYMVSHQNQPCLDRVYLQTQNDIDQNVVSVQTHAFGFFNQVELETSFRYALKGFTISIQVPQEPLYTACEVCFRPLKLSNRTTNWRPGTSDAVGNLLNNIL</sequence>
<evidence type="ECO:0000313" key="1">
    <source>
        <dbReference type="EMBL" id="KAF3521706.1"/>
    </source>
</evidence>
<evidence type="ECO:0000313" key="2">
    <source>
        <dbReference type="Proteomes" id="UP000712600"/>
    </source>
</evidence>
<reference evidence="1" key="1">
    <citation type="submission" date="2019-12" db="EMBL/GenBank/DDBJ databases">
        <title>Genome sequencing and annotation of Brassica cretica.</title>
        <authorList>
            <person name="Studholme D.J."/>
            <person name="Sarris P."/>
        </authorList>
    </citation>
    <scope>NUCLEOTIDE SEQUENCE</scope>
    <source>
        <strain evidence="1">PFS-109/04</strain>
        <tissue evidence="1">Leaf</tissue>
    </source>
</reference>
<comment type="caution">
    <text evidence="1">The sequence shown here is derived from an EMBL/GenBank/DDBJ whole genome shotgun (WGS) entry which is preliminary data.</text>
</comment>
<gene>
    <name evidence="1" type="ORF">F2Q69_00048212</name>
</gene>
<dbReference type="AlphaFoldDB" id="A0A8S9PSZ1"/>